<dbReference type="Proteomes" id="UP001575652">
    <property type="component" value="Unassembled WGS sequence"/>
</dbReference>
<sequence length="247" mass="27452">MAVFTADPQIVILHGREEVGSVDPMLLQRRVEGPRLITLGGRSWQVNYVDWKRHRAYVEPSDRAADSKWSSMPQPESYALSDATRRVLLGAEPTGVTLSKRAIVKLEELRGEYINRVAADSTVLVREANGRLRWWTWAGARANAVLAAALLEISPKLLDEPRAYNNWQIGLRGDATAGTMGRALRDIRDTLHSAPTRFRPSIDARALKSLKFSELLPLDLAVSATAERAGEPERATDISERPIQAVH</sequence>
<proteinExistence type="predicted"/>
<reference evidence="2 3" key="1">
    <citation type="submission" date="2024-09" db="EMBL/GenBank/DDBJ databases">
        <authorList>
            <person name="Salinas-Garcia M.A."/>
            <person name="Prieme A."/>
        </authorList>
    </citation>
    <scope>NUCLEOTIDE SEQUENCE [LARGE SCALE GENOMIC DNA]</scope>
    <source>
        <strain evidence="2 3">DSM 21081</strain>
    </source>
</reference>
<dbReference type="RefSeq" id="WP_373970189.1">
    <property type="nucleotide sequence ID" value="NZ_JBHDLJ010000001.1"/>
</dbReference>
<dbReference type="InterPro" id="IPR052511">
    <property type="entry name" value="ATP-dep_Helicase"/>
</dbReference>
<accession>A0ABV4UIH8</accession>
<dbReference type="EMBL" id="JBHDLJ010000001">
    <property type="protein sequence ID" value="MFB0833016.1"/>
    <property type="molecule type" value="Genomic_DNA"/>
</dbReference>
<dbReference type="PANTHER" id="PTHR47962">
    <property type="entry name" value="ATP-DEPENDENT HELICASE LHR-RELATED-RELATED"/>
    <property type="match status" value="1"/>
</dbReference>
<gene>
    <name evidence="2" type="ORF">ACETWP_00260</name>
</gene>
<comment type="caution">
    <text evidence="2">The sequence shown here is derived from an EMBL/GenBank/DDBJ whole genome shotgun (WGS) entry which is preliminary data.</text>
</comment>
<protein>
    <submittedName>
        <fullName evidence="2">Uncharacterized protein</fullName>
    </submittedName>
</protein>
<organism evidence="2 3">
    <name type="scientific">Arthrobacter halodurans</name>
    <dbReference type="NCBI Taxonomy" id="516699"/>
    <lineage>
        <taxon>Bacteria</taxon>
        <taxon>Bacillati</taxon>
        <taxon>Actinomycetota</taxon>
        <taxon>Actinomycetes</taxon>
        <taxon>Micrococcales</taxon>
        <taxon>Micrococcaceae</taxon>
        <taxon>Arthrobacter</taxon>
    </lineage>
</organism>
<dbReference type="PANTHER" id="PTHR47962:SF5">
    <property type="entry name" value="ATP-DEPENDENT HELICASE LHR-RELATED"/>
    <property type="match status" value="1"/>
</dbReference>
<name>A0ABV4UIH8_9MICC</name>
<feature type="compositionally biased region" description="Basic and acidic residues" evidence="1">
    <location>
        <begin position="228"/>
        <end position="240"/>
    </location>
</feature>
<evidence type="ECO:0000313" key="2">
    <source>
        <dbReference type="EMBL" id="MFB0833016.1"/>
    </source>
</evidence>
<keyword evidence="3" id="KW-1185">Reference proteome</keyword>
<feature type="region of interest" description="Disordered" evidence="1">
    <location>
        <begin position="226"/>
        <end position="247"/>
    </location>
</feature>
<evidence type="ECO:0000256" key="1">
    <source>
        <dbReference type="SAM" id="MobiDB-lite"/>
    </source>
</evidence>
<evidence type="ECO:0000313" key="3">
    <source>
        <dbReference type="Proteomes" id="UP001575652"/>
    </source>
</evidence>